<dbReference type="Pfam" id="PF00903">
    <property type="entry name" value="Glyoxalase"/>
    <property type="match status" value="1"/>
</dbReference>
<protein>
    <submittedName>
        <fullName evidence="3">VOC family protein</fullName>
    </submittedName>
</protein>
<accession>A0A927H8A7</accession>
<feature type="domain" description="VOC" evidence="2">
    <location>
        <begin position="5"/>
        <end position="127"/>
    </location>
</feature>
<dbReference type="InterPro" id="IPR051785">
    <property type="entry name" value="MMCE/EMCE_epimerase"/>
</dbReference>
<dbReference type="PANTHER" id="PTHR43048:SF3">
    <property type="entry name" value="METHYLMALONYL-COA EPIMERASE, MITOCHONDRIAL"/>
    <property type="match status" value="1"/>
</dbReference>
<keyword evidence="1" id="KW-0479">Metal-binding</keyword>
<comment type="caution">
    <text evidence="3">The sequence shown here is derived from an EMBL/GenBank/DDBJ whole genome shotgun (WGS) entry which is preliminary data.</text>
</comment>
<dbReference type="EMBL" id="JACXIY010000030">
    <property type="protein sequence ID" value="MBD2871488.1"/>
    <property type="molecule type" value="Genomic_DNA"/>
</dbReference>
<evidence type="ECO:0000313" key="4">
    <source>
        <dbReference type="Proteomes" id="UP000632125"/>
    </source>
</evidence>
<evidence type="ECO:0000313" key="3">
    <source>
        <dbReference type="EMBL" id="MBD2871488.1"/>
    </source>
</evidence>
<dbReference type="GO" id="GO:0004493">
    <property type="term" value="F:methylmalonyl-CoA epimerase activity"/>
    <property type="evidence" value="ECO:0007669"/>
    <property type="project" value="TreeGrafter"/>
</dbReference>
<organism evidence="3 4">
    <name type="scientific">Paenibacillus arenilitoris</name>
    <dbReference type="NCBI Taxonomy" id="2772299"/>
    <lineage>
        <taxon>Bacteria</taxon>
        <taxon>Bacillati</taxon>
        <taxon>Bacillota</taxon>
        <taxon>Bacilli</taxon>
        <taxon>Bacillales</taxon>
        <taxon>Paenibacillaceae</taxon>
        <taxon>Paenibacillus</taxon>
    </lineage>
</organism>
<evidence type="ECO:0000259" key="2">
    <source>
        <dbReference type="PROSITE" id="PS51819"/>
    </source>
</evidence>
<dbReference type="Proteomes" id="UP000632125">
    <property type="component" value="Unassembled WGS sequence"/>
</dbReference>
<dbReference type="InterPro" id="IPR018146">
    <property type="entry name" value="Glyoxalase_1_CS"/>
</dbReference>
<dbReference type="RefSeq" id="WP_190865306.1">
    <property type="nucleotide sequence ID" value="NZ_JACXIY010000030.1"/>
</dbReference>
<dbReference type="InterPro" id="IPR004360">
    <property type="entry name" value="Glyas_Fos-R_dOase_dom"/>
</dbReference>
<evidence type="ECO:0000256" key="1">
    <source>
        <dbReference type="ARBA" id="ARBA00022723"/>
    </source>
</evidence>
<dbReference type="Gene3D" id="3.10.180.10">
    <property type="entry name" value="2,3-Dihydroxybiphenyl 1,2-Dioxygenase, domain 1"/>
    <property type="match status" value="1"/>
</dbReference>
<dbReference type="AlphaFoldDB" id="A0A927H8A7"/>
<dbReference type="CDD" id="cd06587">
    <property type="entry name" value="VOC"/>
    <property type="match status" value="1"/>
</dbReference>
<proteinExistence type="predicted"/>
<keyword evidence="4" id="KW-1185">Reference proteome</keyword>
<dbReference type="InterPro" id="IPR037523">
    <property type="entry name" value="VOC_core"/>
</dbReference>
<dbReference type="GO" id="GO:0004462">
    <property type="term" value="F:lactoylglutathione lyase activity"/>
    <property type="evidence" value="ECO:0007669"/>
    <property type="project" value="InterPro"/>
</dbReference>
<dbReference type="SUPFAM" id="SSF54593">
    <property type="entry name" value="Glyoxalase/Bleomycin resistance protein/Dihydroxybiphenyl dioxygenase"/>
    <property type="match status" value="1"/>
</dbReference>
<sequence length="127" mass="14322">MANKRLDHVGVMVKNIDASIAFYTEILGFELKGRTPHTNGVIELAFLGFSSGDETELELIQGYNDSLPVEGKVHHFAILVSDLQAEFERLKQLDVTFVDEGITTLPNGYRYFFVQGPDGERVELFQR</sequence>
<reference evidence="3" key="1">
    <citation type="submission" date="2020-09" db="EMBL/GenBank/DDBJ databases">
        <title>A novel bacterium of genus Paenibacillus, isolated from South China Sea.</title>
        <authorList>
            <person name="Huang H."/>
            <person name="Mo K."/>
            <person name="Hu Y."/>
        </authorList>
    </citation>
    <scope>NUCLEOTIDE SEQUENCE</scope>
    <source>
        <strain evidence="3">IB182493</strain>
    </source>
</reference>
<dbReference type="PROSITE" id="PS00934">
    <property type="entry name" value="GLYOXALASE_I_1"/>
    <property type="match status" value="1"/>
</dbReference>
<gene>
    <name evidence="3" type="ORF">IDH41_23135</name>
</gene>
<name>A0A927H8A7_9BACL</name>
<dbReference type="PANTHER" id="PTHR43048">
    <property type="entry name" value="METHYLMALONYL-COA EPIMERASE"/>
    <property type="match status" value="1"/>
</dbReference>
<dbReference type="GO" id="GO:0046491">
    <property type="term" value="P:L-methylmalonyl-CoA metabolic process"/>
    <property type="evidence" value="ECO:0007669"/>
    <property type="project" value="TreeGrafter"/>
</dbReference>
<dbReference type="PROSITE" id="PS51819">
    <property type="entry name" value="VOC"/>
    <property type="match status" value="1"/>
</dbReference>
<dbReference type="GO" id="GO:0046872">
    <property type="term" value="F:metal ion binding"/>
    <property type="evidence" value="ECO:0007669"/>
    <property type="project" value="UniProtKB-KW"/>
</dbReference>
<dbReference type="InterPro" id="IPR029068">
    <property type="entry name" value="Glyas_Bleomycin-R_OHBP_Dase"/>
</dbReference>